<sequence>MPLNSDFTLFESMKEHPDLIFNDATVQLFPIEENIVDYLGSDVIDIIHKTDPRICNDAIEDRQLSLFYFAMVPIVSVFNRN</sequence>
<dbReference type="Gene3D" id="3.40.190.10">
    <property type="entry name" value="Periplasmic binding protein-like II"/>
    <property type="match status" value="1"/>
</dbReference>
<comment type="caution">
    <text evidence="1">The sequence shown here is derived from an EMBL/GenBank/DDBJ whole genome shotgun (WGS) entry which is preliminary data.</text>
</comment>
<accession>A0A3M7QS05</accession>
<dbReference type="Proteomes" id="UP000276133">
    <property type="component" value="Unassembled WGS sequence"/>
</dbReference>
<gene>
    <name evidence="1" type="ORF">BpHYR1_017210</name>
</gene>
<dbReference type="AlphaFoldDB" id="A0A3M7QS05"/>
<proteinExistence type="predicted"/>
<name>A0A3M7QS05_BRAPC</name>
<organism evidence="1 2">
    <name type="scientific">Brachionus plicatilis</name>
    <name type="common">Marine rotifer</name>
    <name type="synonym">Brachionus muelleri</name>
    <dbReference type="NCBI Taxonomy" id="10195"/>
    <lineage>
        <taxon>Eukaryota</taxon>
        <taxon>Metazoa</taxon>
        <taxon>Spiralia</taxon>
        <taxon>Gnathifera</taxon>
        <taxon>Rotifera</taxon>
        <taxon>Eurotatoria</taxon>
        <taxon>Monogononta</taxon>
        <taxon>Pseudotrocha</taxon>
        <taxon>Ploima</taxon>
        <taxon>Brachionidae</taxon>
        <taxon>Brachionus</taxon>
    </lineage>
</organism>
<protein>
    <submittedName>
        <fullName evidence="1">Uncharacterized protein</fullName>
    </submittedName>
</protein>
<dbReference type="EMBL" id="REGN01005305">
    <property type="protein sequence ID" value="RNA13874.1"/>
    <property type="molecule type" value="Genomic_DNA"/>
</dbReference>
<evidence type="ECO:0000313" key="2">
    <source>
        <dbReference type="Proteomes" id="UP000276133"/>
    </source>
</evidence>
<evidence type="ECO:0000313" key="1">
    <source>
        <dbReference type="EMBL" id="RNA13874.1"/>
    </source>
</evidence>
<keyword evidence="2" id="KW-1185">Reference proteome</keyword>
<reference evidence="1 2" key="1">
    <citation type="journal article" date="2018" name="Sci. Rep.">
        <title>Genomic signatures of local adaptation to the degree of environmental predictability in rotifers.</title>
        <authorList>
            <person name="Franch-Gras L."/>
            <person name="Hahn C."/>
            <person name="Garcia-Roger E.M."/>
            <person name="Carmona M.J."/>
            <person name="Serra M."/>
            <person name="Gomez A."/>
        </authorList>
    </citation>
    <scope>NUCLEOTIDE SEQUENCE [LARGE SCALE GENOMIC DNA]</scope>
    <source>
        <strain evidence="1">HYR1</strain>
    </source>
</reference>